<dbReference type="EMBL" id="JAHUTI010050876">
    <property type="protein sequence ID" value="MED6248869.1"/>
    <property type="molecule type" value="Genomic_DNA"/>
</dbReference>
<evidence type="ECO:0000256" key="1">
    <source>
        <dbReference type="SAM" id="MobiDB-lite"/>
    </source>
</evidence>
<comment type="caution">
    <text evidence="2">The sequence shown here is derived from an EMBL/GenBank/DDBJ whole genome shotgun (WGS) entry which is preliminary data.</text>
</comment>
<feature type="compositionally biased region" description="Low complexity" evidence="1">
    <location>
        <begin position="43"/>
        <end position="55"/>
    </location>
</feature>
<organism evidence="2 3">
    <name type="scientific">Ataeniobius toweri</name>
    <dbReference type="NCBI Taxonomy" id="208326"/>
    <lineage>
        <taxon>Eukaryota</taxon>
        <taxon>Metazoa</taxon>
        <taxon>Chordata</taxon>
        <taxon>Craniata</taxon>
        <taxon>Vertebrata</taxon>
        <taxon>Euteleostomi</taxon>
        <taxon>Actinopterygii</taxon>
        <taxon>Neopterygii</taxon>
        <taxon>Teleostei</taxon>
        <taxon>Neoteleostei</taxon>
        <taxon>Acanthomorphata</taxon>
        <taxon>Ovalentaria</taxon>
        <taxon>Atherinomorphae</taxon>
        <taxon>Cyprinodontiformes</taxon>
        <taxon>Goodeidae</taxon>
        <taxon>Ataeniobius</taxon>
    </lineage>
</organism>
<evidence type="ECO:0000313" key="3">
    <source>
        <dbReference type="Proteomes" id="UP001345963"/>
    </source>
</evidence>
<accession>A0ABU7BF21</accession>
<name>A0ABU7BF21_9TELE</name>
<proteinExistence type="predicted"/>
<evidence type="ECO:0000313" key="2">
    <source>
        <dbReference type="EMBL" id="MED6248869.1"/>
    </source>
</evidence>
<keyword evidence="3" id="KW-1185">Reference proteome</keyword>
<feature type="region of interest" description="Disordered" evidence="1">
    <location>
        <begin position="36"/>
        <end position="93"/>
    </location>
</feature>
<reference evidence="2 3" key="1">
    <citation type="submission" date="2021-07" db="EMBL/GenBank/DDBJ databases">
        <authorList>
            <person name="Palmer J.M."/>
        </authorList>
    </citation>
    <scope>NUCLEOTIDE SEQUENCE [LARGE SCALE GENOMIC DNA]</scope>
    <source>
        <strain evidence="2 3">AT_MEX2019</strain>
        <tissue evidence="2">Muscle</tissue>
    </source>
</reference>
<gene>
    <name evidence="2" type="ORF">ATANTOWER_006277</name>
</gene>
<protein>
    <submittedName>
        <fullName evidence="2">Uncharacterized protein</fullName>
    </submittedName>
</protein>
<feature type="compositionally biased region" description="Polar residues" evidence="1">
    <location>
        <begin position="56"/>
        <end position="68"/>
    </location>
</feature>
<dbReference type="Proteomes" id="UP001345963">
    <property type="component" value="Unassembled WGS sequence"/>
</dbReference>
<sequence length="93" mass="9928">MSALLSALPSVMEMTVTPHFGQITLNLTLFPPINTPEKTSAPSRVSTVRTSGSSTNKLDLSCTTSDPSQKLHGSELTSMDASRSIPPLVFHND</sequence>